<dbReference type="AlphaFoldDB" id="A0A068NLD6"/>
<feature type="transmembrane region" description="Helical" evidence="2">
    <location>
        <begin position="20"/>
        <end position="49"/>
    </location>
</feature>
<keyword evidence="2" id="KW-0472">Membrane</keyword>
<dbReference type="RefSeq" id="WP_025227060.1">
    <property type="nucleotide sequence ID" value="NZ_CP007139.1"/>
</dbReference>
<evidence type="ECO:0000256" key="2">
    <source>
        <dbReference type="SAM" id="Phobius"/>
    </source>
</evidence>
<organism evidence="3 4">
    <name type="scientific">Fimbriimonas ginsengisoli Gsoil 348</name>
    <dbReference type="NCBI Taxonomy" id="661478"/>
    <lineage>
        <taxon>Bacteria</taxon>
        <taxon>Bacillati</taxon>
        <taxon>Armatimonadota</taxon>
        <taxon>Fimbriimonadia</taxon>
        <taxon>Fimbriimonadales</taxon>
        <taxon>Fimbriimonadaceae</taxon>
        <taxon>Fimbriimonas</taxon>
    </lineage>
</organism>
<evidence type="ECO:0000313" key="4">
    <source>
        <dbReference type="Proteomes" id="UP000027982"/>
    </source>
</evidence>
<evidence type="ECO:0000256" key="1">
    <source>
        <dbReference type="SAM" id="MobiDB-lite"/>
    </source>
</evidence>
<dbReference type="Proteomes" id="UP000027982">
    <property type="component" value="Chromosome"/>
</dbReference>
<accession>A0A068NLD6</accession>
<proteinExistence type="predicted"/>
<keyword evidence="2" id="KW-1133">Transmembrane helix</keyword>
<dbReference type="EMBL" id="CP007139">
    <property type="protein sequence ID" value="AIE84296.1"/>
    <property type="molecule type" value="Genomic_DNA"/>
</dbReference>
<protein>
    <submittedName>
        <fullName evidence="3">Uncharacterized protein</fullName>
    </submittedName>
</protein>
<feature type="region of interest" description="Disordered" evidence="1">
    <location>
        <begin position="147"/>
        <end position="169"/>
    </location>
</feature>
<sequence>MPGTNKYLEAFKESYNAIGLAAAVALSAGTLSLVPILGVLVLEAAYLLFVPDSKWYDARLSARYDQEVIQRRRKLADEVFPSLSADVKTRFVRLETVREQVGGPLFKGKRWFQEVLRKLDYLLEKFLLFATKQVQFENYLRSVLEEVERTDPSRPPRRRATDPAAEPMKAAEEEWVKRTVARIQERYDEDIESIRTSLPGEENLHNQAVLEKRKEILMRRKQYVGQMGEILVNLGQQLCLIEDTFGLINDEIRARSPEQVLVDIEDVVYQSDSLSETLQEVSPFDQMPVAAGAGRLYNVEENQA</sequence>
<dbReference type="STRING" id="661478.OP10G_0928"/>
<gene>
    <name evidence="3" type="ORF">OP10G_0928</name>
</gene>
<dbReference type="OrthoDB" id="9797409at2"/>
<name>A0A068NLD6_FIMGI</name>
<keyword evidence="4" id="KW-1185">Reference proteome</keyword>
<keyword evidence="2" id="KW-0812">Transmembrane</keyword>
<dbReference type="HOGENOM" id="CLU_914476_0_0_0"/>
<reference evidence="3 4" key="1">
    <citation type="journal article" date="2014" name="PLoS ONE">
        <title>The first complete genome sequence of the class fimbriimonadia in the phylum armatimonadetes.</title>
        <authorList>
            <person name="Hu Z.Y."/>
            <person name="Wang Y.Z."/>
            <person name="Im W.T."/>
            <person name="Wang S.Y."/>
            <person name="Zhao G.P."/>
            <person name="Zheng H.J."/>
            <person name="Quan Z.X."/>
        </authorList>
    </citation>
    <scope>NUCLEOTIDE SEQUENCE [LARGE SCALE GENOMIC DNA]</scope>
    <source>
        <strain evidence="3">Gsoil 348</strain>
    </source>
</reference>
<dbReference type="KEGG" id="fgi:OP10G_0928"/>
<evidence type="ECO:0000313" key="3">
    <source>
        <dbReference type="EMBL" id="AIE84296.1"/>
    </source>
</evidence>